<name>A0A6J8EFR2_MYTCO</name>
<protein>
    <recommendedName>
        <fullName evidence="5">Endonuclease/exonuclease/phosphatase domain-containing protein</fullName>
    </recommendedName>
</protein>
<evidence type="ECO:0000256" key="1">
    <source>
        <dbReference type="SAM" id="Coils"/>
    </source>
</evidence>
<dbReference type="EMBL" id="CACVKT020008950">
    <property type="protein sequence ID" value="CAC5418816.1"/>
    <property type="molecule type" value="Genomic_DNA"/>
</dbReference>
<evidence type="ECO:0000256" key="2">
    <source>
        <dbReference type="SAM" id="MobiDB-lite"/>
    </source>
</evidence>
<dbReference type="InterPro" id="IPR036691">
    <property type="entry name" value="Endo/exonu/phosph_ase_sf"/>
</dbReference>
<gene>
    <name evidence="3" type="ORF">MCOR_51227</name>
</gene>
<dbReference type="OrthoDB" id="6059368at2759"/>
<accession>A0A6J8EFR2</accession>
<reference evidence="3 4" key="1">
    <citation type="submission" date="2020-06" db="EMBL/GenBank/DDBJ databases">
        <authorList>
            <person name="Li R."/>
            <person name="Bekaert M."/>
        </authorList>
    </citation>
    <scope>NUCLEOTIDE SEQUENCE [LARGE SCALE GENOMIC DNA]</scope>
    <source>
        <strain evidence="4">wild</strain>
    </source>
</reference>
<dbReference type="Gene3D" id="1.20.1480.30">
    <property type="entry name" value="Designed four-helix bundle protein"/>
    <property type="match status" value="1"/>
</dbReference>
<dbReference type="Proteomes" id="UP000507470">
    <property type="component" value="Unassembled WGS sequence"/>
</dbReference>
<keyword evidence="1" id="KW-0175">Coiled coil</keyword>
<evidence type="ECO:0000313" key="4">
    <source>
        <dbReference type="Proteomes" id="UP000507470"/>
    </source>
</evidence>
<feature type="region of interest" description="Disordered" evidence="2">
    <location>
        <begin position="16"/>
        <end position="51"/>
    </location>
</feature>
<dbReference type="SUPFAM" id="SSF57997">
    <property type="entry name" value="Tropomyosin"/>
    <property type="match status" value="1"/>
</dbReference>
<feature type="coiled-coil region" evidence="1">
    <location>
        <begin position="184"/>
        <end position="218"/>
    </location>
</feature>
<evidence type="ECO:0000313" key="3">
    <source>
        <dbReference type="EMBL" id="CAC5418816.1"/>
    </source>
</evidence>
<feature type="compositionally biased region" description="Polar residues" evidence="2">
    <location>
        <begin position="30"/>
        <end position="46"/>
    </location>
</feature>
<dbReference type="Gene3D" id="3.60.10.10">
    <property type="entry name" value="Endonuclease/exonuclease/phosphatase"/>
    <property type="match status" value="1"/>
</dbReference>
<proteinExistence type="predicted"/>
<sequence length="648" mass="76541">MKYQLFNYLFKRCERKKSRGQNDSNEKPSKLQQNSTHSQTENVNKQKTIKNPVDQTLKTMNTYCVSPNIQGMQQMQANHIPQQNFQNFNPRSPDFFTGPTYATSPVSNMMQPIMQSTMNQGVDKIDVLTQKVDQMFQKLSTLDNLNDKLSKFETTMNTFVKNVDKITKRMNDFEKGMEFMNDKFESSKKERENLTTSVSKLQTEHDDMTQDVGQLQRDFDQLFERHLDLQTRTMRENLVFTGIPLSDSFETEDTEALISRFMANEMKMDPPMEFHRAHSRTGNLTDHYEVNDLDDRFFNDLFDYTDFSDVDIFDNLDIPKQRTSPDNYVNSFGRKLINFCKNNNMFILNGRLFADRVGKPTSRNLSVVDYVLSSANLMCKIKDFEVLDFCSLFSDIHSPLFLELNCEKISLEETKSFSTNDTEHIGKWKNEKILEFKGNINTDEVDELFSRLLEKSENLDVVDQNCINVIVDDVTNILLKPAKKTFGVHVNMSKYENNNKDWFNKDCIKSRQAYRKSLRLFKHYGSNVFKQRLRNSEKHYKKTMSDSIRLFNFDFRQKMKKLRTKNPREFWKLLNVKKKTVNNEIDLQSLFHFFKDMNENKDYEAKSEPNFDINHEESNDFFEQKYYKKTKLSKLSKNVKITNHLEMI</sequence>
<evidence type="ECO:0008006" key="5">
    <source>
        <dbReference type="Google" id="ProtNLM"/>
    </source>
</evidence>
<keyword evidence="4" id="KW-1185">Reference proteome</keyword>
<dbReference type="AlphaFoldDB" id="A0A6J8EFR2"/>
<organism evidence="3 4">
    <name type="scientific">Mytilus coruscus</name>
    <name type="common">Sea mussel</name>
    <dbReference type="NCBI Taxonomy" id="42192"/>
    <lineage>
        <taxon>Eukaryota</taxon>
        <taxon>Metazoa</taxon>
        <taxon>Spiralia</taxon>
        <taxon>Lophotrochozoa</taxon>
        <taxon>Mollusca</taxon>
        <taxon>Bivalvia</taxon>
        <taxon>Autobranchia</taxon>
        <taxon>Pteriomorphia</taxon>
        <taxon>Mytilida</taxon>
        <taxon>Mytiloidea</taxon>
        <taxon>Mytilidae</taxon>
        <taxon>Mytilinae</taxon>
        <taxon>Mytilus</taxon>
    </lineage>
</organism>